<name>A0A095SG87_9GAMM</name>
<dbReference type="EMBL" id="ARXV01000016">
    <property type="protein sequence ID" value="KGD63557.1"/>
    <property type="molecule type" value="Genomic_DNA"/>
</dbReference>
<dbReference type="eggNOG" id="COG3667">
    <property type="taxonomic scope" value="Bacteria"/>
</dbReference>
<dbReference type="STRING" id="1177154.Y5S_03193"/>
<keyword evidence="3" id="KW-1185">Reference proteome</keyword>
<gene>
    <name evidence="2" type="ORF">Y5S_03193</name>
</gene>
<evidence type="ECO:0000313" key="3">
    <source>
        <dbReference type="Proteomes" id="UP000029444"/>
    </source>
</evidence>
<feature type="chain" id="PRO_5001917937" evidence="1">
    <location>
        <begin position="23"/>
        <end position="244"/>
    </location>
</feature>
<proteinExistence type="predicted"/>
<dbReference type="Pfam" id="PF05275">
    <property type="entry name" value="CopB"/>
    <property type="match status" value="1"/>
</dbReference>
<feature type="signal peptide" evidence="1">
    <location>
        <begin position="1"/>
        <end position="22"/>
    </location>
</feature>
<evidence type="ECO:0000256" key="1">
    <source>
        <dbReference type="SAM" id="SignalP"/>
    </source>
</evidence>
<dbReference type="GO" id="GO:0006878">
    <property type="term" value="P:intracellular copper ion homeostasis"/>
    <property type="evidence" value="ECO:0007669"/>
    <property type="project" value="InterPro"/>
</dbReference>
<reference evidence="2 3" key="1">
    <citation type="submission" date="2012-09" db="EMBL/GenBank/DDBJ databases">
        <title>Genome Sequence of alkane-degrading Bacterium Alcanivorax sp. 19-m-6.</title>
        <authorList>
            <person name="Lai Q."/>
            <person name="Shao Z."/>
        </authorList>
    </citation>
    <scope>NUCLEOTIDE SEQUENCE [LARGE SCALE GENOMIC DNA]</scope>
    <source>
        <strain evidence="2 3">19-m-6</strain>
    </source>
</reference>
<organism evidence="2 3">
    <name type="scientific">Alcanivorax nanhaiticus</name>
    <dbReference type="NCBI Taxonomy" id="1177154"/>
    <lineage>
        <taxon>Bacteria</taxon>
        <taxon>Pseudomonadati</taxon>
        <taxon>Pseudomonadota</taxon>
        <taxon>Gammaproteobacteria</taxon>
        <taxon>Oceanospirillales</taxon>
        <taxon>Alcanivoracaceae</taxon>
        <taxon>Alcanivorax</taxon>
    </lineage>
</organism>
<sequence>MNMIKKVLPAIALTLSTQTALAMSEHPMWVGQVILDQLEIRDADEGRVMAWELDAWYGGDLNKLYFASEGERLMAPEEDEEDPATEGAETRLAWSRALSPNWDWQLGVRRDWQPDDPNRDWGSIGLQGLAPYWFEVNTHLFVGEDGLSNLRLEAEYELMFTQKLVLVPSLEANLYGKEDDELGVGKGLADIEAGLRLRYEIRREIAPYIGVNWEKQYGDTADFTRNAGGKTEEGSVVAGIRLWF</sequence>
<protein>
    <submittedName>
        <fullName evidence="2">Copper resistance protein B</fullName>
    </submittedName>
</protein>
<dbReference type="GO" id="GO:0005507">
    <property type="term" value="F:copper ion binding"/>
    <property type="evidence" value="ECO:0007669"/>
    <property type="project" value="InterPro"/>
</dbReference>
<comment type="caution">
    <text evidence="2">The sequence shown here is derived from an EMBL/GenBank/DDBJ whole genome shotgun (WGS) entry which is preliminary data.</text>
</comment>
<dbReference type="Proteomes" id="UP000029444">
    <property type="component" value="Unassembled WGS sequence"/>
</dbReference>
<dbReference type="GO" id="GO:0009279">
    <property type="term" value="C:cell outer membrane"/>
    <property type="evidence" value="ECO:0007669"/>
    <property type="project" value="InterPro"/>
</dbReference>
<dbReference type="PATRIC" id="fig|1177154.3.peg.3235"/>
<keyword evidence="1" id="KW-0732">Signal</keyword>
<dbReference type="AlphaFoldDB" id="A0A095SG87"/>
<accession>A0A095SG87</accession>
<dbReference type="InterPro" id="IPR007939">
    <property type="entry name" value="Cu-R_B_prcur"/>
</dbReference>
<evidence type="ECO:0000313" key="2">
    <source>
        <dbReference type="EMBL" id="KGD63557.1"/>
    </source>
</evidence>